<evidence type="ECO:0000256" key="1">
    <source>
        <dbReference type="ARBA" id="ARBA00004141"/>
    </source>
</evidence>
<feature type="region of interest" description="Disordered" evidence="11">
    <location>
        <begin position="459"/>
        <end position="501"/>
    </location>
</feature>
<dbReference type="PANTHER" id="PTHR43562:SF3">
    <property type="entry name" value="SODIUM ION_PROTON EXCHANGER (EUROFUNG)"/>
    <property type="match status" value="1"/>
</dbReference>
<feature type="transmembrane region" description="Helical" evidence="12">
    <location>
        <begin position="396"/>
        <end position="422"/>
    </location>
</feature>
<feature type="transmembrane region" description="Helical" evidence="12">
    <location>
        <begin position="26"/>
        <end position="44"/>
    </location>
</feature>
<keyword evidence="8" id="KW-0406">Ion transport</keyword>
<keyword evidence="10" id="KW-0739">Sodium transport</keyword>
<keyword evidence="15" id="KW-1185">Reference proteome</keyword>
<evidence type="ECO:0000256" key="5">
    <source>
        <dbReference type="ARBA" id="ARBA00022692"/>
    </source>
</evidence>
<name>A0ABT0CAA5_THEVL</name>
<evidence type="ECO:0000256" key="9">
    <source>
        <dbReference type="ARBA" id="ARBA00023136"/>
    </source>
</evidence>
<evidence type="ECO:0000256" key="8">
    <source>
        <dbReference type="ARBA" id="ARBA00023065"/>
    </source>
</evidence>
<feature type="transmembrane region" description="Helical" evidence="12">
    <location>
        <begin position="152"/>
        <end position="175"/>
    </location>
</feature>
<evidence type="ECO:0000256" key="12">
    <source>
        <dbReference type="SAM" id="Phobius"/>
    </source>
</evidence>
<evidence type="ECO:0000313" key="15">
    <source>
        <dbReference type="Proteomes" id="UP000830835"/>
    </source>
</evidence>
<keyword evidence="3" id="KW-0813">Transport</keyword>
<keyword evidence="6 12" id="KW-1133">Transmembrane helix</keyword>
<dbReference type="Gene3D" id="1.20.1530.20">
    <property type="match status" value="1"/>
</dbReference>
<keyword evidence="7" id="KW-0915">Sodium</keyword>
<comment type="caution">
    <text evidence="14">The sequence shown here is derived from an EMBL/GenBank/DDBJ whole genome shotgun (WGS) entry which is preliminary data.</text>
</comment>
<evidence type="ECO:0000256" key="11">
    <source>
        <dbReference type="SAM" id="MobiDB-lite"/>
    </source>
</evidence>
<evidence type="ECO:0000256" key="2">
    <source>
        <dbReference type="ARBA" id="ARBA00005551"/>
    </source>
</evidence>
<keyword evidence="4" id="KW-0050">Antiport</keyword>
<keyword evidence="5 12" id="KW-0812">Transmembrane</keyword>
<dbReference type="Pfam" id="PF00999">
    <property type="entry name" value="Na_H_Exchanger"/>
    <property type="match status" value="1"/>
</dbReference>
<feature type="transmembrane region" description="Helical" evidence="12">
    <location>
        <begin position="289"/>
        <end position="317"/>
    </location>
</feature>
<feature type="transmembrane region" description="Helical" evidence="12">
    <location>
        <begin position="365"/>
        <end position="389"/>
    </location>
</feature>
<dbReference type="EMBL" id="JAFIRA010000014">
    <property type="protein sequence ID" value="MCJ2542719.1"/>
    <property type="molecule type" value="Genomic_DNA"/>
</dbReference>
<evidence type="ECO:0000259" key="13">
    <source>
        <dbReference type="Pfam" id="PF00999"/>
    </source>
</evidence>
<sequence>MNPLLLAVETAGPAEAEVAANLSPLILVAVLMALVVIYLASRIAGEIAVRLSFPPVLGELLGGVMVGASVLGLLVFREGQVTGEELQTLAHSSTLMQFLQATAGLSEGSLTEVFSAQSEIIDILSEIGVIILLFEIGLESDLSELLRVGPQAAAVAVIGVAVPFLAGTLGLLYFFQVPVIPAVFAGAALTATSIGITARVLAELQKLTSPEGQVIIGAAVLDDVLGIIILAVVAGLAKNGEVNLTDIGIIIVSAIVFLVGSIVLGRLLSSYFVALLNSLKTRGNPLLPALVLAFVLAYVGQIIHLEAILGAFAAGLILAETDKRQELEEQIKPISDLLVPIFFVCVGAKTNLAVLNPAIPANREGLVIALFLIGVAILGKLAAGLGAFGKPGINRYAIGVGMIPRGEVGLVFAGVGAASGVLSDALDVSIIVMVIATTFVAPLWLRGVLVRAEAESKEEEIPSLRDLQADVAEQDRENSRANSDGIPADMAEVDQVGIPEG</sequence>
<protein>
    <submittedName>
        <fullName evidence="14">Cation:proton antiporter</fullName>
    </submittedName>
</protein>
<dbReference type="Proteomes" id="UP000830835">
    <property type="component" value="Unassembled WGS sequence"/>
</dbReference>
<evidence type="ECO:0000256" key="7">
    <source>
        <dbReference type="ARBA" id="ARBA00023053"/>
    </source>
</evidence>
<proteinExistence type="inferred from homology"/>
<evidence type="ECO:0000256" key="6">
    <source>
        <dbReference type="ARBA" id="ARBA00022989"/>
    </source>
</evidence>
<evidence type="ECO:0000256" key="10">
    <source>
        <dbReference type="ARBA" id="ARBA00023201"/>
    </source>
</evidence>
<feature type="transmembrane region" description="Helical" evidence="12">
    <location>
        <begin position="182"/>
        <end position="202"/>
    </location>
</feature>
<comment type="similarity">
    <text evidence="2">Belongs to the monovalent cation:proton antiporter 2 (CPA2) transporter (TC 2.A.37) family.</text>
</comment>
<feature type="domain" description="Cation/H+ exchanger transmembrane" evidence="13">
    <location>
        <begin position="43"/>
        <end position="450"/>
    </location>
</feature>
<accession>A0ABT0CAA5</accession>
<feature type="transmembrane region" description="Helical" evidence="12">
    <location>
        <begin position="249"/>
        <end position="269"/>
    </location>
</feature>
<comment type="subcellular location">
    <subcellularLocation>
        <location evidence="1">Membrane</location>
        <topology evidence="1">Multi-pass membrane protein</topology>
    </subcellularLocation>
</comment>
<dbReference type="InterPro" id="IPR038770">
    <property type="entry name" value="Na+/solute_symporter_sf"/>
</dbReference>
<reference evidence="14" key="1">
    <citation type="submission" date="2021-02" db="EMBL/GenBank/DDBJ databases">
        <title>The CRISPR/cas machinery reduction and long-range gene transfer in the hot spring cyanobacterium Synechococcus.</title>
        <authorList>
            <person name="Dvorak P."/>
            <person name="Jahodarova E."/>
            <person name="Hasler P."/>
            <person name="Poulickova A."/>
        </authorList>
    </citation>
    <scope>NUCLEOTIDE SEQUENCE</scope>
    <source>
        <strain evidence="14">Rupite</strain>
    </source>
</reference>
<dbReference type="RefSeq" id="WP_244349999.1">
    <property type="nucleotide sequence ID" value="NZ_JAFIRA010000014.1"/>
</dbReference>
<keyword evidence="9 12" id="KW-0472">Membrane</keyword>
<evidence type="ECO:0000313" key="14">
    <source>
        <dbReference type="EMBL" id="MCJ2542719.1"/>
    </source>
</evidence>
<gene>
    <name evidence="14" type="ORF">JX360_07325</name>
</gene>
<organism evidence="14 15">
    <name type="scientific">Thermostichus vulcanus str. 'Rupite'</name>
    <dbReference type="NCBI Taxonomy" id="2813851"/>
    <lineage>
        <taxon>Bacteria</taxon>
        <taxon>Bacillati</taxon>
        <taxon>Cyanobacteriota</taxon>
        <taxon>Cyanophyceae</taxon>
        <taxon>Thermostichales</taxon>
        <taxon>Thermostichaceae</taxon>
        <taxon>Thermostichus</taxon>
    </lineage>
</organism>
<feature type="transmembrane region" description="Helical" evidence="12">
    <location>
        <begin position="214"/>
        <end position="237"/>
    </location>
</feature>
<dbReference type="PANTHER" id="PTHR43562">
    <property type="entry name" value="NAPA-TYPE SODIUM/HYDROGEN ANTIPORTER"/>
    <property type="match status" value="1"/>
</dbReference>
<feature type="transmembrane region" description="Helical" evidence="12">
    <location>
        <begin position="428"/>
        <end position="449"/>
    </location>
</feature>
<dbReference type="InterPro" id="IPR006153">
    <property type="entry name" value="Cation/H_exchanger_TM"/>
</dbReference>
<evidence type="ECO:0000256" key="3">
    <source>
        <dbReference type="ARBA" id="ARBA00022448"/>
    </source>
</evidence>
<evidence type="ECO:0000256" key="4">
    <source>
        <dbReference type="ARBA" id="ARBA00022449"/>
    </source>
</evidence>